<keyword evidence="2" id="KW-1185">Reference proteome</keyword>
<name>W2T756_NECAM</name>
<gene>
    <name evidence="1" type="ORF">NECAME_03126</name>
</gene>
<dbReference type="Proteomes" id="UP000053676">
    <property type="component" value="Unassembled WGS sequence"/>
</dbReference>
<evidence type="ECO:0000313" key="2">
    <source>
        <dbReference type="Proteomes" id="UP000053676"/>
    </source>
</evidence>
<dbReference type="EMBL" id="KI660157">
    <property type="protein sequence ID" value="ETN77708.1"/>
    <property type="molecule type" value="Genomic_DNA"/>
</dbReference>
<proteinExistence type="predicted"/>
<protein>
    <submittedName>
        <fullName evidence="1">Uncharacterized protein</fullName>
    </submittedName>
</protein>
<evidence type="ECO:0000313" key="1">
    <source>
        <dbReference type="EMBL" id="ETN77708.1"/>
    </source>
</evidence>
<dbReference type="KEGG" id="nai:NECAME_03126"/>
<organism evidence="1 2">
    <name type="scientific">Necator americanus</name>
    <name type="common">Human hookworm</name>
    <dbReference type="NCBI Taxonomy" id="51031"/>
    <lineage>
        <taxon>Eukaryota</taxon>
        <taxon>Metazoa</taxon>
        <taxon>Ecdysozoa</taxon>
        <taxon>Nematoda</taxon>
        <taxon>Chromadorea</taxon>
        <taxon>Rhabditida</taxon>
        <taxon>Rhabditina</taxon>
        <taxon>Rhabditomorpha</taxon>
        <taxon>Strongyloidea</taxon>
        <taxon>Ancylostomatidae</taxon>
        <taxon>Bunostominae</taxon>
        <taxon>Necator</taxon>
    </lineage>
</organism>
<sequence>MLTQLVVILVALSSLAFTLKCYRVIVGKSYRLPTHRVKKSA</sequence>
<accession>W2T756</accession>
<dbReference type="AlphaFoldDB" id="W2T756"/>
<reference evidence="2" key="1">
    <citation type="journal article" date="2014" name="Nat. Genet.">
        <title>Genome of the human hookworm Necator americanus.</title>
        <authorList>
            <person name="Tang Y.T."/>
            <person name="Gao X."/>
            <person name="Rosa B.A."/>
            <person name="Abubucker S."/>
            <person name="Hallsworth-Pepin K."/>
            <person name="Martin J."/>
            <person name="Tyagi R."/>
            <person name="Heizer E."/>
            <person name="Zhang X."/>
            <person name="Bhonagiri-Palsikar V."/>
            <person name="Minx P."/>
            <person name="Warren W.C."/>
            <person name="Wang Q."/>
            <person name="Zhan B."/>
            <person name="Hotez P.J."/>
            <person name="Sternberg P.W."/>
            <person name="Dougall A."/>
            <person name="Gaze S.T."/>
            <person name="Mulvenna J."/>
            <person name="Sotillo J."/>
            <person name="Ranganathan S."/>
            <person name="Rabelo E.M."/>
            <person name="Wilson R.K."/>
            <person name="Felgner P.L."/>
            <person name="Bethony J."/>
            <person name="Hawdon J.M."/>
            <person name="Gasser R.B."/>
            <person name="Loukas A."/>
            <person name="Mitreva M."/>
        </authorList>
    </citation>
    <scope>NUCLEOTIDE SEQUENCE [LARGE SCALE GENOMIC DNA]</scope>
</reference>